<evidence type="ECO:0000259" key="9">
    <source>
        <dbReference type="SMART" id="SM00359"/>
    </source>
</evidence>
<dbReference type="InterPro" id="IPR001057">
    <property type="entry name" value="Glu/AcGlu_kinase"/>
</dbReference>
<evidence type="ECO:0000256" key="5">
    <source>
        <dbReference type="ARBA" id="ARBA00022741"/>
    </source>
</evidence>
<gene>
    <name evidence="8" type="primary">proB</name>
    <name evidence="10" type="ORF">C6Y45_05770</name>
</gene>
<sequence>MSKKRLVVKIGSSSLTDRDGSLSPLKLAKFCDAFASVKKAGHELIVVSSGSVAAGFREIGYPSKPQTVRSKQAAAAVGQSLLMQQYRFSLQQYGITPAQMLLTRHDFRNAENYQNIFESLTELLKKGILPIINENDSTAVDELTFGDNDILSALLSGVVHADMLLLMTDIDGIYDDNPFQNPEAEKYEKIYSIDHDLLGRAGVSSSTVGTGGMHAKLLAAKAAQQMGTAVYISTFKETEPFQDIASYKGKGTYILPADEKQMRTSRQWIAYHASPRGSLKVDAGAAEALLHQGKSLLLVGVISMEGAFKKGDVLDVFDEHGELLGKGKAAAEFRELHEHSTSSGSSPLVIHRDFWVTLNHRYKRKEDNYAE</sequence>
<dbReference type="AlphaFoldDB" id="A0A2T4U827"/>
<dbReference type="Gene3D" id="2.30.130.10">
    <property type="entry name" value="PUA domain"/>
    <property type="match status" value="1"/>
</dbReference>
<feature type="domain" description="PUA" evidence="9">
    <location>
        <begin position="277"/>
        <end position="354"/>
    </location>
</feature>
<keyword evidence="5 8" id="KW-0547">Nucleotide-binding</keyword>
<dbReference type="Proteomes" id="UP000240509">
    <property type="component" value="Unassembled WGS sequence"/>
</dbReference>
<dbReference type="InterPro" id="IPR036393">
    <property type="entry name" value="AceGlu_kinase-like_sf"/>
</dbReference>
<keyword evidence="3 8" id="KW-0641">Proline biosynthesis</keyword>
<feature type="binding site" evidence="8">
    <location>
        <position position="136"/>
    </location>
    <ligand>
        <name>substrate</name>
    </ligand>
</feature>
<dbReference type="NCBIfam" id="TIGR01027">
    <property type="entry name" value="proB"/>
    <property type="match status" value="1"/>
</dbReference>
<accession>A0A2T4U827</accession>
<dbReference type="UniPathway" id="UPA00098">
    <property type="reaction ID" value="UER00359"/>
</dbReference>
<keyword evidence="2 8" id="KW-0028">Amino-acid biosynthesis</keyword>
<evidence type="ECO:0000313" key="10">
    <source>
        <dbReference type="EMBL" id="PTL39548.1"/>
    </source>
</evidence>
<keyword evidence="11" id="KW-1185">Reference proteome</keyword>
<feature type="binding site" evidence="8">
    <location>
        <begin position="168"/>
        <end position="169"/>
    </location>
    <ligand>
        <name>ATP</name>
        <dbReference type="ChEBI" id="CHEBI:30616"/>
    </ligand>
</feature>
<dbReference type="Pfam" id="PF00696">
    <property type="entry name" value="AA_kinase"/>
    <property type="match status" value="1"/>
</dbReference>
<comment type="function">
    <text evidence="8">Catalyzes the transfer of a phosphate group to glutamate to form L-glutamate 5-phosphate.</text>
</comment>
<reference evidence="10 11" key="1">
    <citation type="submission" date="2018-03" db="EMBL/GenBank/DDBJ databases">
        <title>Alkalicoccus saliphilus sp. nov., isolated from a mineral pool.</title>
        <authorList>
            <person name="Zhao B."/>
        </authorList>
    </citation>
    <scope>NUCLEOTIDE SEQUENCE [LARGE SCALE GENOMIC DNA]</scope>
    <source>
        <strain evidence="10 11">6AG</strain>
    </source>
</reference>
<comment type="caution">
    <text evidence="10">The sequence shown here is derived from an EMBL/GenBank/DDBJ whole genome shotgun (WGS) entry which is preliminary data.</text>
</comment>
<dbReference type="PANTHER" id="PTHR43654:SF1">
    <property type="entry name" value="ISOPENTENYL PHOSPHATE KINASE"/>
    <property type="match status" value="1"/>
</dbReference>
<dbReference type="CDD" id="cd21157">
    <property type="entry name" value="PUA_G5K"/>
    <property type="match status" value="1"/>
</dbReference>
<evidence type="ECO:0000256" key="2">
    <source>
        <dbReference type="ARBA" id="ARBA00022605"/>
    </source>
</evidence>
<comment type="caution">
    <text evidence="8">Lacks conserved residue(s) required for the propagation of feature annotation.</text>
</comment>
<dbReference type="InterPro" id="IPR015947">
    <property type="entry name" value="PUA-like_sf"/>
</dbReference>
<protein>
    <recommendedName>
        <fullName evidence="8">Glutamate 5-kinase</fullName>
        <ecNumber evidence="8">2.7.2.11</ecNumber>
    </recommendedName>
    <alternativeName>
        <fullName evidence="8">Gamma-glutamyl kinase</fullName>
        <shortName evidence="8">GK</shortName>
    </alternativeName>
</protein>
<keyword evidence="6 8" id="KW-0418">Kinase</keyword>
<dbReference type="InterPro" id="IPR005715">
    <property type="entry name" value="Glu_5kinase/COase_Synthase"/>
</dbReference>
<evidence type="ECO:0000256" key="7">
    <source>
        <dbReference type="ARBA" id="ARBA00022840"/>
    </source>
</evidence>
<dbReference type="GO" id="GO:0005524">
    <property type="term" value="F:ATP binding"/>
    <property type="evidence" value="ECO:0007669"/>
    <property type="project" value="UniProtKB-KW"/>
</dbReference>
<dbReference type="PROSITE" id="PS50890">
    <property type="entry name" value="PUA"/>
    <property type="match status" value="1"/>
</dbReference>
<dbReference type="OrthoDB" id="9804434at2"/>
<keyword evidence="1 8" id="KW-0963">Cytoplasm</keyword>
<comment type="subcellular location">
    <subcellularLocation>
        <location evidence="8">Cytoplasm</location>
    </subcellularLocation>
</comment>
<dbReference type="GO" id="GO:0005829">
    <property type="term" value="C:cytosol"/>
    <property type="evidence" value="ECO:0007669"/>
    <property type="project" value="TreeGrafter"/>
</dbReference>
<dbReference type="EC" id="2.7.2.11" evidence="8"/>
<evidence type="ECO:0000313" key="11">
    <source>
        <dbReference type="Proteomes" id="UP000240509"/>
    </source>
</evidence>
<dbReference type="GO" id="GO:0055129">
    <property type="term" value="P:L-proline biosynthetic process"/>
    <property type="evidence" value="ECO:0007669"/>
    <property type="project" value="UniProtKB-UniRule"/>
</dbReference>
<evidence type="ECO:0000256" key="4">
    <source>
        <dbReference type="ARBA" id="ARBA00022679"/>
    </source>
</evidence>
<dbReference type="InterPro" id="IPR019797">
    <property type="entry name" value="Glutamate_5-kinase_CS"/>
</dbReference>
<evidence type="ECO:0000256" key="1">
    <source>
        <dbReference type="ARBA" id="ARBA00022490"/>
    </source>
</evidence>
<dbReference type="InterPro" id="IPR036974">
    <property type="entry name" value="PUA_sf"/>
</dbReference>
<dbReference type="InterPro" id="IPR011529">
    <property type="entry name" value="Glu_5kinase"/>
</dbReference>
<dbReference type="CDD" id="cd04242">
    <property type="entry name" value="AAK_G5K_ProB"/>
    <property type="match status" value="1"/>
</dbReference>
<dbReference type="PROSITE" id="PS00902">
    <property type="entry name" value="GLUTAMATE_5_KINASE"/>
    <property type="match status" value="1"/>
</dbReference>
<dbReference type="SMART" id="SM00359">
    <property type="entry name" value="PUA"/>
    <property type="match status" value="1"/>
</dbReference>
<proteinExistence type="inferred from homology"/>
<evidence type="ECO:0000256" key="6">
    <source>
        <dbReference type="ARBA" id="ARBA00022777"/>
    </source>
</evidence>
<feature type="binding site" evidence="8">
    <location>
        <position position="148"/>
    </location>
    <ligand>
        <name>substrate</name>
    </ligand>
</feature>
<evidence type="ECO:0000256" key="8">
    <source>
        <dbReference type="HAMAP-Rule" id="MF_00456"/>
    </source>
</evidence>
<dbReference type="Gene3D" id="3.40.1160.10">
    <property type="entry name" value="Acetylglutamate kinase-like"/>
    <property type="match status" value="1"/>
</dbReference>
<dbReference type="SUPFAM" id="SSF53633">
    <property type="entry name" value="Carbamate kinase-like"/>
    <property type="match status" value="1"/>
</dbReference>
<organism evidence="10 11">
    <name type="scientific">Alkalicoccus saliphilus</name>
    <dbReference type="NCBI Taxonomy" id="200989"/>
    <lineage>
        <taxon>Bacteria</taxon>
        <taxon>Bacillati</taxon>
        <taxon>Bacillota</taxon>
        <taxon>Bacilli</taxon>
        <taxon>Bacillales</taxon>
        <taxon>Bacillaceae</taxon>
        <taxon>Alkalicoccus</taxon>
    </lineage>
</organism>
<name>A0A2T4U827_9BACI</name>
<feature type="binding site" evidence="8">
    <location>
        <position position="9"/>
    </location>
    <ligand>
        <name>ATP</name>
        <dbReference type="ChEBI" id="CHEBI:30616"/>
    </ligand>
</feature>
<dbReference type="GO" id="GO:0004349">
    <property type="term" value="F:glutamate 5-kinase activity"/>
    <property type="evidence" value="ECO:0007669"/>
    <property type="project" value="UniProtKB-UniRule"/>
</dbReference>
<dbReference type="EMBL" id="PZJJ01000006">
    <property type="protein sequence ID" value="PTL39548.1"/>
    <property type="molecule type" value="Genomic_DNA"/>
</dbReference>
<dbReference type="InterPro" id="IPR002478">
    <property type="entry name" value="PUA"/>
</dbReference>
<keyword evidence="7 8" id="KW-0067">ATP-binding</keyword>
<dbReference type="Pfam" id="PF01472">
    <property type="entry name" value="PUA"/>
    <property type="match status" value="1"/>
</dbReference>
<dbReference type="SUPFAM" id="SSF88697">
    <property type="entry name" value="PUA domain-like"/>
    <property type="match status" value="1"/>
</dbReference>
<dbReference type="GO" id="GO:0003723">
    <property type="term" value="F:RNA binding"/>
    <property type="evidence" value="ECO:0007669"/>
    <property type="project" value="InterPro"/>
</dbReference>
<dbReference type="PIRSF" id="PIRSF000729">
    <property type="entry name" value="GK"/>
    <property type="match status" value="1"/>
</dbReference>
<dbReference type="FunFam" id="3.40.1160.10:FF:000018">
    <property type="entry name" value="Glutamate 5-kinase"/>
    <property type="match status" value="1"/>
</dbReference>
<dbReference type="PANTHER" id="PTHR43654">
    <property type="entry name" value="GLUTAMATE 5-KINASE"/>
    <property type="match status" value="1"/>
</dbReference>
<dbReference type="InterPro" id="IPR001048">
    <property type="entry name" value="Asp/Glu/Uridylate_kinase"/>
</dbReference>
<dbReference type="HAMAP" id="MF_00456">
    <property type="entry name" value="ProB"/>
    <property type="match status" value="1"/>
</dbReference>
<comment type="pathway">
    <text evidence="8">Amino-acid biosynthesis; L-proline biosynthesis; L-glutamate 5-semialdehyde from L-glutamate: step 1/2.</text>
</comment>
<feature type="binding site" evidence="8">
    <location>
        <position position="49"/>
    </location>
    <ligand>
        <name>substrate</name>
    </ligand>
</feature>
<dbReference type="RefSeq" id="WP_107584162.1">
    <property type="nucleotide sequence ID" value="NZ_PZJJ01000006.1"/>
</dbReference>
<dbReference type="PRINTS" id="PR00474">
    <property type="entry name" value="GLU5KINASE"/>
</dbReference>
<dbReference type="InterPro" id="IPR041739">
    <property type="entry name" value="G5K_ProB"/>
</dbReference>
<keyword evidence="4 8" id="KW-0808">Transferase</keyword>
<evidence type="ECO:0000256" key="3">
    <source>
        <dbReference type="ARBA" id="ARBA00022650"/>
    </source>
</evidence>
<comment type="catalytic activity">
    <reaction evidence="8">
        <text>L-glutamate + ATP = L-glutamyl 5-phosphate + ADP</text>
        <dbReference type="Rhea" id="RHEA:14877"/>
        <dbReference type="ChEBI" id="CHEBI:29985"/>
        <dbReference type="ChEBI" id="CHEBI:30616"/>
        <dbReference type="ChEBI" id="CHEBI:58274"/>
        <dbReference type="ChEBI" id="CHEBI:456216"/>
        <dbReference type="EC" id="2.7.2.11"/>
    </reaction>
</comment>
<comment type="similarity">
    <text evidence="8">Belongs to the glutamate 5-kinase family.</text>
</comment>